<dbReference type="PANTHER" id="PTHR12639">
    <property type="entry name" value="VITAMIN K-DEPENDENT GAMMA-CARBOXYLASE"/>
    <property type="match status" value="1"/>
</dbReference>
<dbReference type="GO" id="GO:0019842">
    <property type="term" value="F:vitamin binding"/>
    <property type="evidence" value="ECO:0007669"/>
    <property type="project" value="TreeGrafter"/>
</dbReference>
<feature type="transmembrane region" description="Helical" evidence="7">
    <location>
        <begin position="77"/>
        <end position="110"/>
    </location>
</feature>
<dbReference type="AlphaFoldDB" id="A0AAD1W5M9"/>
<gene>
    <name evidence="9" type="ORF">PECUL_23A015241</name>
</gene>
<protein>
    <submittedName>
        <fullName evidence="9">Vitamin K-dependent gamma-carboxylase</fullName>
    </submittedName>
</protein>
<keyword evidence="6" id="KW-0456">Lyase</keyword>
<feature type="domain" description="HTTM-like" evidence="8">
    <location>
        <begin position="27"/>
        <end position="176"/>
    </location>
</feature>
<dbReference type="GO" id="GO:0012505">
    <property type="term" value="C:endomembrane system"/>
    <property type="evidence" value="ECO:0007669"/>
    <property type="project" value="UniProtKB-SubCell"/>
</dbReference>
<name>A0AAD1W5M9_PELCU</name>
<dbReference type="InterPro" id="IPR053934">
    <property type="entry name" value="HTTM_dom"/>
</dbReference>
<dbReference type="Pfam" id="PF05090">
    <property type="entry name" value="HTTM"/>
    <property type="match status" value="1"/>
</dbReference>
<keyword evidence="2 7" id="KW-0812">Transmembrane</keyword>
<sequence length="177" mass="20380">MGSVDATYVCTITSAVAVVEKTIGEGELVVDGGLLMVLDIPQERGLSYLDHKYLDGLDVCRFPLFNFLQPLTLDWMYLTYVIMLLGALGITLGCFYRLSCLLFLLPYWYVFFLDKTSWNNHSYLYGLIGFQLTLLNANRYWSIDGFLNPRKRNAHVPLWNYTLLRTQQWLLQSTADP</sequence>
<evidence type="ECO:0000313" key="10">
    <source>
        <dbReference type="Proteomes" id="UP001295444"/>
    </source>
</evidence>
<evidence type="ECO:0000256" key="1">
    <source>
        <dbReference type="ARBA" id="ARBA00004127"/>
    </source>
</evidence>
<evidence type="ECO:0000256" key="2">
    <source>
        <dbReference type="ARBA" id="ARBA00022692"/>
    </source>
</evidence>
<keyword evidence="3 7" id="KW-1133">Transmembrane helix</keyword>
<organism evidence="9 10">
    <name type="scientific">Pelobates cultripes</name>
    <name type="common">Western spadefoot toad</name>
    <dbReference type="NCBI Taxonomy" id="61616"/>
    <lineage>
        <taxon>Eukaryota</taxon>
        <taxon>Metazoa</taxon>
        <taxon>Chordata</taxon>
        <taxon>Craniata</taxon>
        <taxon>Vertebrata</taxon>
        <taxon>Euteleostomi</taxon>
        <taxon>Amphibia</taxon>
        <taxon>Batrachia</taxon>
        <taxon>Anura</taxon>
        <taxon>Pelobatoidea</taxon>
        <taxon>Pelobatidae</taxon>
        <taxon>Pelobates</taxon>
    </lineage>
</organism>
<evidence type="ECO:0000256" key="7">
    <source>
        <dbReference type="SAM" id="Phobius"/>
    </source>
</evidence>
<dbReference type="EMBL" id="OW240916">
    <property type="protein sequence ID" value="CAH2292879.1"/>
    <property type="molecule type" value="Genomic_DNA"/>
</dbReference>
<dbReference type="SMART" id="SM00752">
    <property type="entry name" value="HTTM"/>
    <property type="match status" value="1"/>
</dbReference>
<dbReference type="GO" id="GO:0008488">
    <property type="term" value="F:gamma-glutamyl carboxylase activity"/>
    <property type="evidence" value="ECO:0007669"/>
    <property type="project" value="InterPro"/>
</dbReference>
<keyword evidence="5" id="KW-1015">Disulfide bond</keyword>
<reference evidence="9" key="1">
    <citation type="submission" date="2022-03" db="EMBL/GenBank/DDBJ databases">
        <authorList>
            <person name="Alioto T."/>
            <person name="Alioto T."/>
            <person name="Gomez Garrido J."/>
        </authorList>
    </citation>
    <scope>NUCLEOTIDE SEQUENCE</scope>
</reference>
<dbReference type="InterPro" id="IPR011020">
    <property type="entry name" value="HTTM-like"/>
</dbReference>
<feature type="transmembrane region" description="Helical" evidence="7">
    <location>
        <begin position="122"/>
        <end position="141"/>
    </location>
</feature>
<accession>A0AAD1W5M9</accession>
<dbReference type="InterPro" id="IPR007782">
    <property type="entry name" value="VKG_COase"/>
</dbReference>
<proteinExistence type="predicted"/>
<evidence type="ECO:0000259" key="8">
    <source>
        <dbReference type="SMART" id="SM00752"/>
    </source>
</evidence>
<dbReference type="Proteomes" id="UP001295444">
    <property type="component" value="Chromosome 05"/>
</dbReference>
<evidence type="ECO:0000256" key="6">
    <source>
        <dbReference type="ARBA" id="ARBA00023239"/>
    </source>
</evidence>
<evidence type="ECO:0000256" key="5">
    <source>
        <dbReference type="ARBA" id="ARBA00023157"/>
    </source>
</evidence>
<evidence type="ECO:0000313" key="9">
    <source>
        <dbReference type="EMBL" id="CAH2292879.1"/>
    </source>
</evidence>
<evidence type="ECO:0000256" key="4">
    <source>
        <dbReference type="ARBA" id="ARBA00023136"/>
    </source>
</evidence>
<comment type="subcellular location">
    <subcellularLocation>
        <location evidence="1">Endomembrane system</location>
        <topology evidence="1">Multi-pass membrane protein</topology>
    </subcellularLocation>
</comment>
<keyword evidence="4 7" id="KW-0472">Membrane</keyword>
<dbReference type="PANTHER" id="PTHR12639:SF6">
    <property type="entry name" value="VITAMIN K-DEPENDENT GAMMA-CARBOXYLASE"/>
    <property type="match status" value="1"/>
</dbReference>
<evidence type="ECO:0000256" key="3">
    <source>
        <dbReference type="ARBA" id="ARBA00022989"/>
    </source>
</evidence>
<keyword evidence="10" id="KW-1185">Reference proteome</keyword>